<organism evidence="1 2">
    <name type="scientific">Wickerhamomyces pijperi</name>
    <name type="common">Yeast</name>
    <name type="synonym">Pichia pijperi</name>
    <dbReference type="NCBI Taxonomy" id="599730"/>
    <lineage>
        <taxon>Eukaryota</taxon>
        <taxon>Fungi</taxon>
        <taxon>Dikarya</taxon>
        <taxon>Ascomycota</taxon>
        <taxon>Saccharomycotina</taxon>
        <taxon>Saccharomycetes</taxon>
        <taxon>Phaffomycetales</taxon>
        <taxon>Wickerhamomycetaceae</taxon>
        <taxon>Wickerhamomyces</taxon>
    </lineage>
</organism>
<dbReference type="AlphaFoldDB" id="A0A9P8QHN0"/>
<reference evidence="1" key="1">
    <citation type="journal article" date="2021" name="Open Biol.">
        <title>Shared evolutionary footprints suggest mitochondrial oxidative damage underlies multiple complex I losses in fungi.</title>
        <authorList>
            <person name="Schikora-Tamarit M.A."/>
            <person name="Marcet-Houben M."/>
            <person name="Nosek J."/>
            <person name="Gabaldon T."/>
        </authorList>
    </citation>
    <scope>NUCLEOTIDE SEQUENCE</scope>
    <source>
        <strain evidence="1">CBS2887</strain>
    </source>
</reference>
<reference evidence="1" key="2">
    <citation type="submission" date="2021-01" db="EMBL/GenBank/DDBJ databases">
        <authorList>
            <person name="Schikora-Tamarit M.A."/>
        </authorList>
    </citation>
    <scope>NUCLEOTIDE SEQUENCE</scope>
    <source>
        <strain evidence="1">CBS2887</strain>
    </source>
</reference>
<accession>A0A9P8QHN0</accession>
<sequence>MTLFRFLVNTATIECSFLKSNHTDLPSSEYFTKDGNATEPKLQTATSSGDEYCTISQHRLDDLITPRFF</sequence>
<dbReference type="EMBL" id="JAEUBG010000154">
    <property type="protein sequence ID" value="KAH3688794.1"/>
    <property type="molecule type" value="Genomic_DNA"/>
</dbReference>
<comment type="caution">
    <text evidence="1">The sequence shown here is derived from an EMBL/GenBank/DDBJ whole genome shotgun (WGS) entry which is preliminary data.</text>
</comment>
<name>A0A9P8QHN0_WICPI</name>
<keyword evidence="2" id="KW-1185">Reference proteome</keyword>
<dbReference type="Proteomes" id="UP000774326">
    <property type="component" value="Unassembled WGS sequence"/>
</dbReference>
<evidence type="ECO:0000313" key="2">
    <source>
        <dbReference type="Proteomes" id="UP000774326"/>
    </source>
</evidence>
<dbReference type="OrthoDB" id="10442726at2759"/>
<evidence type="ECO:0000313" key="1">
    <source>
        <dbReference type="EMBL" id="KAH3688794.1"/>
    </source>
</evidence>
<proteinExistence type="predicted"/>
<protein>
    <submittedName>
        <fullName evidence="1">Uncharacterized protein</fullName>
    </submittedName>
</protein>
<gene>
    <name evidence="1" type="ORF">WICPIJ_000238</name>
</gene>